<proteinExistence type="predicted"/>
<sequence length="69" mass="7848">MLRATQDGKYFPSQILLFVRQRNQTICLPVSTRCLENDLSAPLICRFHVLQHLALDCSKIAQLLSGQSF</sequence>
<name>A0A0E9WB51_ANGAN</name>
<protein>
    <submittedName>
        <fullName evidence="1">Uncharacterized protein</fullName>
    </submittedName>
</protein>
<reference evidence="1" key="2">
    <citation type="journal article" date="2015" name="Fish Shellfish Immunol.">
        <title>Early steps in the European eel (Anguilla anguilla)-Vibrio vulnificus interaction in the gills: Role of the RtxA13 toxin.</title>
        <authorList>
            <person name="Callol A."/>
            <person name="Pajuelo D."/>
            <person name="Ebbesson L."/>
            <person name="Teles M."/>
            <person name="MacKenzie S."/>
            <person name="Amaro C."/>
        </authorList>
    </citation>
    <scope>NUCLEOTIDE SEQUENCE</scope>
</reference>
<evidence type="ECO:0000313" key="1">
    <source>
        <dbReference type="EMBL" id="JAH87582.1"/>
    </source>
</evidence>
<accession>A0A0E9WB51</accession>
<reference evidence="1" key="1">
    <citation type="submission" date="2014-11" db="EMBL/GenBank/DDBJ databases">
        <authorList>
            <person name="Amaro Gonzalez C."/>
        </authorList>
    </citation>
    <scope>NUCLEOTIDE SEQUENCE</scope>
</reference>
<dbReference type="EMBL" id="GBXM01020995">
    <property type="protein sequence ID" value="JAH87582.1"/>
    <property type="molecule type" value="Transcribed_RNA"/>
</dbReference>
<dbReference type="AlphaFoldDB" id="A0A0E9WB51"/>
<organism evidence="1">
    <name type="scientific">Anguilla anguilla</name>
    <name type="common">European freshwater eel</name>
    <name type="synonym">Muraena anguilla</name>
    <dbReference type="NCBI Taxonomy" id="7936"/>
    <lineage>
        <taxon>Eukaryota</taxon>
        <taxon>Metazoa</taxon>
        <taxon>Chordata</taxon>
        <taxon>Craniata</taxon>
        <taxon>Vertebrata</taxon>
        <taxon>Euteleostomi</taxon>
        <taxon>Actinopterygii</taxon>
        <taxon>Neopterygii</taxon>
        <taxon>Teleostei</taxon>
        <taxon>Anguilliformes</taxon>
        <taxon>Anguillidae</taxon>
        <taxon>Anguilla</taxon>
    </lineage>
</organism>